<protein>
    <recommendedName>
        <fullName evidence="2">Tip attachment protein J domain-containing protein</fullName>
    </recommendedName>
</protein>
<name>A0A5J4L1N0_9ZZZZ</name>
<dbReference type="EMBL" id="BLAB01000001">
    <property type="protein sequence ID" value="GER92691.1"/>
    <property type="molecule type" value="Genomic_DNA"/>
</dbReference>
<sequence length="764" mass="84490">MKTFPTNFNTEKNKKTGASPVWILKCPFPSTGTIYLSDRSFTVAGWNGGITTKSWVAAWGQIDEDIAGEMALSKVSDFSLDVINDPGANPNINAILWTAANNIEVTDCELYLWFLGLDASIDPPQKMWTGNIVDFEKLNELVYRLDLVDISVRLDKDIGTKINTADYPNADPDEIGKVANIVYGSVKNVPCHAIKAGAASPLVADITASATSCEVSDASRFPSAPFTVQCEKEQMRVTAKNGNVFTITRGYNSTTAVPHDKGMAVFEVLSEYIYLVADHPVKAIGDVYVDDVRQVANLTKYTGQTGSEKAGYEGKAVIVFSVKPVIEKQVNIQVNDTIAVNDGITVSDNIGFTSAVATKKVYPNSGTYSAIYDGNESTKRTSSGETLSVGFPSTNYGVIVTQYIYIVANFWGVKTITNSGWSPSTIIGDSGKGTYRVQKSGGNWSDGWSGGVQLGIDVYEIWKEVEYIPAMTKSGAAFKSGAVIKSGTVTLSGNSSADAVIGRLVTADVDGYQDDASGTYTGTANALIERPDHIFKHFLNTYAGWPIADFYTNAGSQFASKNYKFSVLINEYKRLKEWLSSMAFQCRCYFRFSAGKAQLMWRPDSLTSQKNITSNMIRMQDDYKTSMRVRRSPLHEVINKITIHYDKNWSKTGDEAYKRLSQASDSVSVNKYGEKERPELFYFDFITIDAMANDLRDFYLARYKDRKKLLEMEVFLDNSELEFADALTIEPQSNLLCETQKVNIYPGSGKDMRNDRITLVAREY</sequence>
<evidence type="ECO:0000313" key="1">
    <source>
        <dbReference type="EMBL" id="GER92691.1"/>
    </source>
</evidence>
<gene>
    <name evidence="1" type="ORF">A45J_0409</name>
</gene>
<dbReference type="AlphaFoldDB" id="A0A5J4L1N0"/>
<organism evidence="1">
    <name type="scientific">hot springs metagenome</name>
    <dbReference type="NCBI Taxonomy" id="433727"/>
    <lineage>
        <taxon>unclassified sequences</taxon>
        <taxon>metagenomes</taxon>
        <taxon>ecological metagenomes</taxon>
    </lineage>
</organism>
<proteinExistence type="predicted"/>
<comment type="caution">
    <text evidence="1">The sequence shown here is derived from an EMBL/GenBank/DDBJ whole genome shotgun (WGS) entry which is preliminary data.</text>
</comment>
<reference evidence="1" key="1">
    <citation type="submission" date="2019-10" db="EMBL/GenBank/DDBJ databases">
        <title>Metagenomic sequencing of thiosulfate-disproportionating enrichment culture.</title>
        <authorList>
            <person name="Umezawa K."/>
            <person name="Kojima H."/>
            <person name="Fukui M."/>
        </authorList>
    </citation>
    <scope>NUCLEOTIDE SEQUENCE</scope>
    <source>
        <strain evidence="1">45J</strain>
    </source>
</reference>
<accession>A0A5J4L1N0</accession>
<evidence type="ECO:0008006" key="2">
    <source>
        <dbReference type="Google" id="ProtNLM"/>
    </source>
</evidence>